<name>A0A7W5C6Q3_9BACL</name>
<dbReference type="AlphaFoldDB" id="A0A7W5C6Q3"/>
<dbReference type="Proteomes" id="UP000518605">
    <property type="component" value="Unassembled WGS sequence"/>
</dbReference>
<sequence length="128" mass="14835">MVWMNIDKPTRKIVIHQENCTYVPHTETIPAREKDVGRMGRDGGWFKFKSGTDALLELEHAFIYNDFTRKYCYTCDAEGAAAFKKLKETPELQSVYTAYDLEHQNEQAGILFLSEEPSNEDDNDDDYN</sequence>
<keyword evidence="2" id="KW-1185">Reference proteome</keyword>
<comment type="caution">
    <text evidence="1">The sequence shown here is derived from an EMBL/GenBank/DDBJ whole genome shotgun (WGS) entry which is preliminary data.</text>
</comment>
<gene>
    <name evidence="1" type="ORF">FHS16_002239</name>
</gene>
<reference evidence="1 2" key="1">
    <citation type="submission" date="2020-08" db="EMBL/GenBank/DDBJ databases">
        <title>Genomic Encyclopedia of Type Strains, Phase III (KMG-III): the genomes of soil and plant-associated and newly described type strains.</title>
        <authorList>
            <person name="Whitman W."/>
        </authorList>
    </citation>
    <scope>NUCLEOTIDE SEQUENCE [LARGE SCALE GENOMIC DNA]</scope>
    <source>
        <strain evidence="1 2">CECT 8234</strain>
    </source>
</reference>
<accession>A0A7W5C6Q3</accession>
<evidence type="ECO:0000313" key="2">
    <source>
        <dbReference type="Proteomes" id="UP000518605"/>
    </source>
</evidence>
<proteinExistence type="predicted"/>
<dbReference type="EMBL" id="JACHXW010000005">
    <property type="protein sequence ID" value="MBB3152193.1"/>
    <property type="molecule type" value="Genomic_DNA"/>
</dbReference>
<evidence type="ECO:0000313" key="1">
    <source>
        <dbReference type="EMBL" id="MBB3152193.1"/>
    </source>
</evidence>
<dbReference type="RefSeq" id="WP_183561864.1">
    <property type="nucleotide sequence ID" value="NZ_CBCSLB010000003.1"/>
</dbReference>
<protein>
    <submittedName>
        <fullName evidence="1">Uncharacterized protein</fullName>
    </submittedName>
</protein>
<organism evidence="1 2">
    <name type="scientific">Paenibacillus endophyticus</name>
    <dbReference type="NCBI Taxonomy" id="1294268"/>
    <lineage>
        <taxon>Bacteria</taxon>
        <taxon>Bacillati</taxon>
        <taxon>Bacillota</taxon>
        <taxon>Bacilli</taxon>
        <taxon>Bacillales</taxon>
        <taxon>Paenibacillaceae</taxon>
        <taxon>Paenibacillus</taxon>
    </lineage>
</organism>